<dbReference type="Proteomes" id="UP001555176">
    <property type="component" value="Unassembled WGS sequence"/>
</dbReference>
<name>A0ABV3NL18_9BACI</name>
<organism evidence="1 2">
    <name type="scientific">Heyndrickxia faecalis</name>
    <dbReference type="NCBI Taxonomy" id="2824910"/>
    <lineage>
        <taxon>Bacteria</taxon>
        <taxon>Bacillati</taxon>
        <taxon>Bacillota</taxon>
        <taxon>Bacilli</taxon>
        <taxon>Bacillales</taxon>
        <taxon>Bacillaceae</taxon>
        <taxon>Heyndrickxia</taxon>
    </lineage>
</organism>
<keyword evidence="2" id="KW-1185">Reference proteome</keyword>
<reference evidence="1 2" key="1">
    <citation type="submission" date="2024-04" db="EMBL/GenBank/DDBJ databases">
        <title>Bacterial genomes from commercial probiotics.</title>
        <authorList>
            <person name="Brady R."/>
            <person name="Call G.B."/>
            <person name="Chaston J.M."/>
        </authorList>
    </citation>
    <scope>NUCLEOTIDE SEQUENCE [LARGE SCALE GENOMIC DNA]</scope>
    <source>
        <strain evidence="2">gbc_m</strain>
    </source>
</reference>
<gene>
    <name evidence="1" type="ORF">ABC651_11950</name>
</gene>
<protein>
    <submittedName>
        <fullName evidence="1">Uncharacterized protein</fullName>
    </submittedName>
</protein>
<accession>A0ABV3NL18</accession>
<comment type="caution">
    <text evidence="1">The sequence shown here is derived from an EMBL/GenBank/DDBJ whole genome shotgun (WGS) entry which is preliminary data.</text>
</comment>
<evidence type="ECO:0000313" key="2">
    <source>
        <dbReference type="Proteomes" id="UP001555176"/>
    </source>
</evidence>
<dbReference type="EMBL" id="JBDGII010000032">
    <property type="protein sequence ID" value="MEW7079718.1"/>
    <property type="molecule type" value="Genomic_DNA"/>
</dbReference>
<sequence length="58" mass="6413">MEGIIPLDAGLFGKLAEPFSEVIACNLLAIICKKNVFAFEVRFVFGYQLLNQPACAMF</sequence>
<proteinExistence type="predicted"/>
<evidence type="ECO:0000313" key="1">
    <source>
        <dbReference type="EMBL" id="MEW7079718.1"/>
    </source>
</evidence>